<dbReference type="WBParaSite" id="NBR_0001102101-mRNA-1">
    <property type="protein sequence ID" value="NBR_0001102101-mRNA-1"/>
    <property type="gene ID" value="NBR_0001102101"/>
</dbReference>
<proteinExistence type="predicted"/>
<organism evidence="3">
    <name type="scientific">Nippostrongylus brasiliensis</name>
    <name type="common">Rat hookworm</name>
    <dbReference type="NCBI Taxonomy" id="27835"/>
    <lineage>
        <taxon>Eukaryota</taxon>
        <taxon>Metazoa</taxon>
        <taxon>Ecdysozoa</taxon>
        <taxon>Nematoda</taxon>
        <taxon>Chromadorea</taxon>
        <taxon>Rhabditida</taxon>
        <taxon>Rhabditina</taxon>
        <taxon>Rhabditomorpha</taxon>
        <taxon>Strongyloidea</taxon>
        <taxon>Heligmosomidae</taxon>
        <taxon>Nippostrongylus</taxon>
    </lineage>
</organism>
<sequence length="78" mass="8523">MESLSNVATATSGRLDRLEAAFNDRVHRIAAAIGALLERSKHRPTTCSVVTRLRQTVTALLGVVTAKILSRKLCRPPR</sequence>
<accession>A0A0N4Y4Z8</accession>
<gene>
    <name evidence="1" type="ORF">NBR_LOCUS11022</name>
</gene>
<dbReference type="EMBL" id="UYSL01020439">
    <property type="protein sequence ID" value="VDL74611.1"/>
    <property type="molecule type" value="Genomic_DNA"/>
</dbReference>
<reference evidence="3" key="1">
    <citation type="submission" date="2017-02" db="UniProtKB">
        <authorList>
            <consortium name="WormBaseParasite"/>
        </authorList>
    </citation>
    <scope>IDENTIFICATION</scope>
</reference>
<evidence type="ECO:0000313" key="3">
    <source>
        <dbReference type="WBParaSite" id="NBR_0001102101-mRNA-1"/>
    </source>
</evidence>
<dbReference type="Proteomes" id="UP000271162">
    <property type="component" value="Unassembled WGS sequence"/>
</dbReference>
<evidence type="ECO:0000313" key="2">
    <source>
        <dbReference type="Proteomes" id="UP000271162"/>
    </source>
</evidence>
<name>A0A0N4Y4Z8_NIPBR</name>
<dbReference type="AlphaFoldDB" id="A0A0N4Y4Z8"/>
<keyword evidence="2" id="KW-1185">Reference proteome</keyword>
<evidence type="ECO:0000313" key="1">
    <source>
        <dbReference type="EMBL" id="VDL74611.1"/>
    </source>
</evidence>
<reference evidence="1 2" key="2">
    <citation type="submission" date="2018-11" db="EMBL/GenBank/DDBJ databases">
        <authorList>
            <consortium name="Pathogen Informatics"/>
        </authorList>
    </citation>
    <scope>NUCLEOTIDE SEQUENCE [LARGE SCALE GENOMIC DNA]</scope>
</reference>
<protein>
    <submittedName>
        <fullName evidence="3">Transposase</fullName>
    </submittedName>
</protein>